<evidence type="ECO:0000313" key="3">
    <source>
        <dbReference type="EMBL" id="MBU2670002.1"/>
    </source>
</evidence>
<proteinExistence type="predicted"/>
<sequence length="460" mass="46214">MADKGWTARIATAAGAAAGTGAAQLGLGYGLGVVVWPVTPTADDSAWLGSLGWATWITASATVFGAVLGSRYKGGPGPRTSAAWRFALAACAAVGALVTVALIALPARSAVRFESFTPQVIAGGYAMVGLVLGLIVAFWAVSSRPVAANLMATGAWLWALAIAAIVVELTVNRDSATYLTSWQFAEVASSGRYGTIFWPSALLTLGAAFLVAVLAAIPAARRGDTGVGAATSGVAGPLLVAFAFLALAPRLTGALGPIESAYLIAPYAVLAGLAGSALAVTVTRGLQEQRSRRVSTVSGTARVPDQPTPAAERPAAPKPPRTGLLGRRKLPKQPTPSATPDPATTSGAVPSAPTKPIPAGPTPADRASAGPASAERSSGAAARPQAKGAPSDSDKLPRVANGTPPTVDAEIAAAARPTPRPRPKKVSPPPADPKPARSTVTPPPTAPTIAQINPKPPAKN</sequence>
<keyword evidence="2" id="KW-0472">Membrane</keyword>
<keyword evidence="2" id="KW-0812">Transmembrane</keyword>
<dbReference type="RefSeq" id="WP_215795235.1">
    <property type="nucleotide sequence ID" value="NZ_JAHKKG010000017.1"/>
</dbReference>
<feature type="transmembrane region" description="Helical" evidence="2">
    <location>
        <begin position="46"/>
        <end position="70"/>
    </location>
</feature>
<accession>A0ABS5Z2S7</accession>
<feature type="compositionally biased region" description="Low complexity" evidence="1">
    <location>
        <begin position="366"/>
        <end position="384"/>
    </location>
</feature>
<feature type="transmembrane region" description="Helical" evidence="2">
    <location>
        <begin position="82"/>
        <end position="107"/>
    </location>
</feature>
<protein>
    <submittedName>
        <fullName evidence="3">Hansenula MRAKII killer toxin-resistant protein 1</fullName>
    </submittedName>
</protein>
<reference evidence="3 4" key="1">
    <citation type="submission" date="2021-06" db="EMBL/GenBank/DDBJ databases">
        <title>Actinoplanes lichenicola sp. nov., and Actinoplanes ovalisporus sp. nov., isolated from lichen in Thailand.</title>
        <authorList>
            <person name="Saeng-In P."/>
            <person name="Kanchanasin P."/>
            <person name="Yuki M."/>
            <person name="Kudo T."/>
            <person name="Ohkuma M."/>
            <person name="Phongsopitanun W."/>
            <person name="Tanasupawat S."/>
        </authorList>
    </citation>
    <scope>NUCLEOTIDE SEQUENCE [LARGE SCALE GENOMIC DNA]</scope>
    <source>
        <strain evidence="3 4">NBRC 110975</strain>
    </source>
</reference>
<feature type="region of interest" description="Disordered" evidence="1">
    <location>
        <begin position="284"/>
        <end position="460"/>
    </location>
</feature>
<dbReference type="Proteomes" id="UP001519654">
    <property type="component" value="Unassembled WGS sequence"/>
</dbReference>
<gene>
    <name evidence="3" type="ORF">KOI35_41500</name>
</gene>
<comment type="caution">
    <text evidence="3">The sequence shown here is derived from an EMBL/GenBank/DDBJ whole genome shotgun (WGS) entry which is preliminary data.</text>
</comment>
<feature type="transmembrane region" description="Helical" evidence="2">
    <location>
        <begin position="148"/>
        <end position="167"/>
    </location>
</feature>
<keyword evidence="2" id="KW-1133">Transmembrane helix</keyword>
<name>A0ABS5Z2S7_9ACTN</name>
<feature type="compositionally biased region" description="Polar residues" evidence="1">
    <location>
        <begin position="284"/>
        <end position="299"/>
    </location>
</feature>
<dbReference type="EMBL" id="JAHKKG010000017">
    <property type="protein sequence ID" value="MBU2670002.1"/>
    <property type="molecule type" value="Genomic_DNA"/>
</dbReference>
<feature type="transmembrane region" description="Helical" evidence="2">
    <location>
        <begin position="229"/>
        <end position="248"/>
    </location>
</feature>
<organism evidence="3 4">
    <name type="scientific">Paractinoplanes bogorensis</name>
    <dbReference type="NCBI Taxonomy" id="1610840"/>
    <lineage>
        <taxon>Bacteria</taxon>
        <taxon>Bacillati</taxon>
        <taxon>Actinomycetota</taxon>
        <taxon>Actinomycetes</taxon>
        <taxon>Micromonosporales</taxon>
        <taxon>Micromonosporaceae</taxon>
        <taxon>Paractinoplanes</taxon>
    </lineage>
</organism>
<feature type="transmembrane region" description="Helical" evidence="2">
    <location>
        <begin position="119"/>
        <end position="141"/>
    </location>
</feature>
<keyword evidence="4" id="KW-1185">Reference proteome</keyword>
<feature type="transmembrane region" description="Helical" evidence="2">
    <location>
        <begin position="260"/>
        <end position="283"/>
    </location>
</feature>
<evidence type="ECO:0000313" key="4">
    <source>
        <dbReference type="Proteomes" id="UP001519654"/>
    </source>
</evidence>
<feature type="transmembrane region" description="Helical" evidence="2">
    <location>
        <begin position="196"/>
        <end position="217"/>
    </location>
</feature>
<evidence type="ECO:0000256" key="2">
    <source>
        <dbReference type="SAM" id="Phobius"/>
    </source>
</evidence>
<evidence type="ECO:0000256" key="1">
    <source>
        <dbReference type="SAM" id="MobiDB-lite"/>
    </source>
</evidence>